<evidence type="ECO:0000313" key="2">
    <source>
        <dbReference type="Proteomes" id="UP001496674"/>
    </source>
</evidence>
<evidence type="ECO:0008006" key="3">
    <source>
        <dbReference type="Google" id="ProtNLM"/>
    </source>
</evidence>
<protein>
    <recommendedName>
        <fullName evidence="3">Lipoprotein</fullName>
    </recommendedName>
</protein>
<gene>
    <name evidence="1" type="ORF">BSYN_04380</name>
</gene>
<dbReference type="Proteomes" id="UP001496674">
    <property type="component" value="Chromosome"/>
</dbReference>
<dbReference type="PROSITE" id="PS51257">
    <property type="entry name" value="PROKAR_LIPOPROTEIN"/>
    <property type="match status" value="1"/>
</dbReference>
<reference evidence="1 2" key="1">
    <citation type="submission" date="2023-04" db="EMBL/GenBank/DDBJ databases">
        <title>Draft genome sequence of acteroides sedimenti strain YN3PY1.</title>
        <authorList>
            <person name="Yoshida N."/>
        </authorList>
    </citation>
    <scope>NUCLEOTIDE SEQUENCE [LARGE SCALE GENOMIC DNA]</scope>
    <source>
        <strain evidence="1 2">YN3PY1</strain>
    </source>
</reference>
<organism evidence="1 2">
    <name type="scientific">Bacteroides sedimenti</name>
    <dbReference type="NCBI Taxonomy" id="2136147"/>
    <lineage>
        <taxon>Bacteria</taxon>
        <taxon>Pseudomonadati</taxon>
        <taxon>Bacteroidota</taxon>
        <taxon>Bacteroidia</taxon>
        <taxon>Bacteroidales</taxon>
        <taxon>Bacteroidaceae</taxon>
        <taxon>Bacteroides</taxon>
    </lineage>
</organism>
<proteinExistence type="predicted"/>
<keyword evidence="2" id="KW-1185">Reference proteome</keyword>
<evidence type="ECO:0000313" key="1">
    <source>
        <dbReference type="EMBL" id="BEG98173.1"/>
    </source>
</evidence>
<dbReference type="EMBL" id="AP028055">
    <property type="protein sequence ID" value="BEG98173.1"/>
    <property type="molecule type" value="Genomic_DNA"/>
</dbReference>
<accession>A0ABM8I7V7</accession>
<sequence>MKIGPIALLLILLFTSGCAHIAKSKNVIGDNILSMELSRIIINNEKVDSLIAIVISNNQNYLNAKNCFLLIEKIKGDNDTNYVNIMIYERAKFVLNCSSNEYPILGYFEVNNQTVLIVGNLQFDKMLILDEKKIFTFKCNITSKKKVVPPPPSMYNPPFYTFPYEE</sequence>
<dbReference type="RefSeq" id="WP_353332898.1">
    <property type="nucleotide sequence ID" value="NZ_AP028055.1"/>
</dbReference>
<name>A0ABM8I7V7_9BACE</name>